<proteinExistence type="predicted"/>
<dbReference type="KEGG" id="rhoz:GXP67_06855"/>
<name>A0A6C0GEQ9_9BACT</name>
<evidence type="ECO:0000313" key="2">
    <source>
        <dbReference type="Proteomes" id="UP000480178"/>
    </source>
</evidence>
<sequence length="213" mass="24547">MKETITIIALILLIFLYSCNFEEKKADEFVQEALTDTTFTAEIPQKIGGTLICIVDYSNDFHSYDYSIDYTYKDSIDHIFSLGSGRYSGQTWPKNEQLQEVGNWVILKTSSGHHSDKLIIGKVNQLKPWQEYEFSPEKVEQEVLWQHKKINSAPGNYDSKVSIEEIDSKGIVTITYEFATKNRIFSFSTAEIKVFYQIDYGTGKPVMIDIEEY</sequence>
<dbReference type="PROSITE" id="PS51257">
    <property type="entry name" value="PROKAR_LIPOPROTEIN"/>
    <property type="match status" value="1"/>
</dbReference>
<keyword evidence="2" id="KW-1185">Reference proteome</keyword>
<dbReference type="EMBL" id="CP048222">
    <property type="protein sequence ID" value="QHT66397.1"/>
    <property type="molecule type" value="Genomic_DNA"/>
</dbReference>
<dbReference type="Proteomes" id="UP000480178">
    <property type="component" value="Chromosome"/>
</dbReference>
<protein>
    <submittedName>
        <fullName evidence="1">Uncharacterized protein</fullName>
    </submittedName>
</protein>
<dbReference type="RefSeq" id="WP_162442455.1">
    <property type="nucleotide sequence ID" value="NZ_CP048222.1"/>
</dbReference>
<gene>
    <name evidence="1" type="ORF">GXP67_06855</name>
</gene>
<organism evidence="1 2">
    <name type="scientific">Rhodocytophaga rosea</name>
    <dbReference type="NCBI Taxonomy" id="2704465"/>
    <lineage>
        <taxon>Bacteria</taxon>
        <taxon>Pseudomonadati</taxon>
        <taxon>Bacteroidota</taxon>
        <taxon>Cytophagia</taxon>
        <taxon>Cytophagales</taxon>
        <taxon>Rhodocytophagaceae</taxon>
        <taxon>Rhodocytophaga</taxon>
    </lineage>
</organism>
<dbReference type="AlphaFoldDB" id="A0A6C0GEQ9"/>
<reference evidence="1 2" key="1">
    <citation type="submission" date="2020-01" db="EMBL/GenBank/DDBJ databases">
        <authorList>
            <person name="Kim M.K."/>
        </authorList>
    </citation>
    <scope>NUCLEOTIDE SEQUENCE [LARGE SCALE GENOMIC DNA]</scope>
    <source>
        <strain evidence="1 2">172606-1</strain>
    </source>
</reference>
<accession>A0A6C0GEQ9</accession>
<evidence type="ECO:0000313" key="1">
    <source>
        <dbReference type="EMBL" id="QHT66397.1"/>
    </source>
</evidence>